<gene>
    <name evidence="3" type="ORF">C6Y53_16535</name>
</gene>
<evidence type="ECO:0000313" key="3">
    <source>
        <dbReference type="EMBL" id="AVO39160.1"/>
    </source>
</evidence>
<keyword evidence="1" id="KW-0460">Magnesium</keyword>
<dbReference type="Pfam" id="PF12804">
    <property type="entry name" value="NTP_transf_3"/>
    <property type="match status" value="1"/>
</dbReference>
<dbReference type="AlphaFoldDB" id="A0A2S0MTE3"/>
<dbReference type="InterPro" id="IPR029044">
    <property type="entry name" value="Nucleotide-diphossugar_trans"/>
</dbReference>
<dbReference type="RefSeq" id="WP_106473470.1">
    <property type="nucleotide sequence ID" value="NZ_CP027665.1"/>
</dbReference>
<dbReference type="Gene3D" id="3.90.550.10">
    <property type="entry name" value="Spore Coat Polysaccharide Biosynthesis Protein SpsA, Chain A"/>
    <property type="match status" value="1"/>
</dbReference>
<sequence>MAPVTDLPILILAAGGSTRMRGRDKLMEEVGGQPLLARQARMARAVTAGPVIVALPRAPHPRHAALAGLGVTALEVAQAAEGMNASLRAAFAAVPDTAPAAMLLLGDLPALQPSDLAAVFAAVDLHSDILAWRGATEDNRPGHPVVVARALFPEFLKLTGDGGGRAALAAAGDRVCLVSLPGQRARTDLDTPEDWQAWHAGNRDGMS</sequence>
<protein>
    <submittedName>
        <fullName evidence="3">Nucleotidyltransferase family protein</fullName>
    </submittedName>
</protein>
<keyword evidence="4" id="KW-1185">Reference proteome</keyword>
<name>A0A2S0MTE3_9RHOB</name>
<reference evidence="4" key="1">
    <citation type="submission" date="2018-03" db="EMBL/GenBank/DDBJ databases">
        <title>Genomic analysis of the strain SH-1 isolated from shrimp intestine.</title>
        <authorList>
            <person name="Kim Y.-S."/>
            <person name="Kim S.-E."/>
            <person name="Kim K.-H."/>
        </authorList>
    </citation>
    <scope>NUCLEOTIDE SEQUENCE [LARGE SCALE GENOMIC DNA]</scope>
    <source>
        <strain evidence="4">SH-1</strain>
    </source>
</reference>
<evidence type="ECO:0000256" key="1">
    <source>
        <dbReference type="ARBA" id="ARBA00022842"/>
    </source>
</evidence>
<feature type="domain" description="MobA-like NTP transferase" evidence="2">
    <location>
        <begin position="10"/>
        <end position="171"/>
    </location>
</feature>
<dbReference type="Proteomes" id="UP000237655">
    <property type="component" value="Chromosome"/>
</dbReference>
<dbReference type="PANTHER" id="PTHR43777">
    <property type="entry name" value="MOLYBDENUM COFACTOR CYTIDYLYLTRANSFERASE"/>
    <property type="match status" value="1"/>
</dbReference>
<accession>A0A2S0MTE3</accession>
<dbReference type="EMBL" id="CP027665">
    <property type="protein sequence ID" value="AVO39160.1"/>
    <property type="molecule type" value="Genomic_DNA"/>
</dbReference>
<dbReference type="SUPFAM" id="SSF53448">
    <property type="entry name" value="Nucleotide-diphospho-sugar transferases"/>
    <property type="match status" value="1"/>
</dbReference>
<proteinExistence type="predicted"/>
<dbReference type="KEGG" id="thas:C6Y53_16535"/>
<dbReference type="CDD" id="cd04182">
    <property type="entry name" value="GT_2_like_f"/>
    <property type="match status" value="1"/>
</dbReference>
<dbReference type="PANTHER" id="PTHR43777:SF1">
    <property type="entry name" value="MOLYBDENUM COFACTOR CYTIDYLYLTRANSFERASE"/>
    <property type="match status" value="1"/>
</dbReference>
<keyword evidence="3" id="KW-0808">Transferase</keyword>
<dbReference type="InterPro" id="IPR025877">
    <property type="entry name" value="MobA-like_NTP_Trfase"/>
</dbReference>
<dbReference type="GO" id="GO:0016779">
    <property type="term" value="F:nucleotidyltransferase activity"/>
    <property type="evidence" value="ECO:0007669"/>
    <property type="project" value="UniProtKB-ARBA"/>
</dbReference>
<evidence type="ECO:0000259" key="2">
    <source>
        <dbReference type="Pfam" id="PF12804"/>
    </source>
</evidence>
<evidence type="ECO:0000313" key="4">
    <source>
        <dbReference type="Proteomes" id="UP000237655"/>
    </source>
</evidence>
<organism evidence="3 4">
    <name type="scientific">Pukyongiella litopenaei</name>
    <dbReference type="NCBI Taxonomy" id="2605946"/>
    <lineage>
        <taxon>Bacteria</taxon>
        <taxon>Pseudomonadati</taxon>
        <taxon>Pseudomonadota</taxon>
        <taxon>Alphaproteobacteria</taxon>
        <taxon>Rhodobacterales</taxon>
        <taxon>Paracoccaceae</taxon>
        <taxon>Pukyongiella</taxon>
    </lineage>
</organism>